<evidence type="ECO:0000256" key="3">
    <source>
        <dbReference type="ARBA" id="ARBA00022729"/>
    </source>
</evidence>
<dbReference type="GO" id="GO:0046872">
    <property type="term" value="F:metal ion binding"/>
    <property type="evidence" value="ECO:0007669"/>
    <property type="project" value="UniProtKB-KW"/>
</dbReference>
<feature type="domain" description="Cytochrome c" evidence="7">
    <location>
        <begin position="864"/>
        <end position="1084"/>
    </location>
</feature>
<dbReference type="SUPFAM" id="SSF46626">
    <property type="entry name" value="Cytochrome c"/>
    <property type="match status" value="5"/>
</dbReference>
<evidence type="ECO:0000256" key="4">
    <source>
        <dbReference type="ARBA" id="ARBA00023004"/>
    </source>
</evidence>
<evidence type="ECO:0000256" key="5">
    <source>
        <dbReference type="PROSITE-ProRule" id="PRU00433"/>
    </source>
</evidence>
<feature type="domain" description="Cytochrome c" evidence="7">
    <location>
        <begin position="1110"/>
        <end position="1214"/>
    </location>
</feature>
<keyword evidence="2 5" id="KW-0479">Metal-binding</keyword>
<evidence type="ECO:0000259" key="7">
    <source>
        <dbReference type="PROSITE" id="PS51007"/>
    </source>
</evidence>
<dbReference type="SUPFAM" id="SSF48695">
    <property type="entry name" value="Multiheme cytochromes"/>
    <property type="match status" value="1"/>
</dbReference>
<organism evidence="8 9">
    <name type="scientific">Symmachiella dynata</name>
    <dbReference type="NCBI Taxonomy" id="2527995"/>
    <lineage>
        <taxon>Bacteria</taxon>
        <taxon>Pseudomonadati</taxon>
        <taxon>Planctomycetota</taxon>
        <taxon>Planctomycetia</taxon>
        <taxon>Planctomycetales</taxon>
        <taxon>Planctomycetaceae</taxon>
        <taxon>Symmachiella</taxon>
    </lineage>
</organism>
<dbReference type="KEGG" id="sdyn:Mal52_21720"/>
<keyword evidence="4 5" id="KW-0408">Iron</keyword>
<dbReference type="PANTHER" id="PTHR35038">
    <property type="entry name" value="DISSIMILATORY SULFITE REDUCTASE SIRA"/>
    <property type="match status" value="1"/>
</dbReference>
<name>A0A517ZMJ8_9PLAN</name>
<dbReference type="InterPro" id="IPR036909">
    <property type="entry name" value="Cyt_c-like_dom_sf"/>
</dbReference>
<keyword evidence="1 5" id="KW-0349">Heme</keyword>
<dbReference type="Gene3D" id="1.10.760.10">
    <property type="entry name" value="Cytochrome c-like domain"/>
    <property type="match status" value="5"/>
</dbReference>
<proteinExistence type="predicted"/>
<keyword evidence="9" id="KW-1185">Reference proteome</keyword>
<dbReference type="GO" id="GO:0009055">
    <property type="term" value="F:electron transfer activity"/>
    <property type="evidence" value="ECO:0007669"/>
    <property type="project" value="InterPro"/>
</dbReference>
<dbReference type="AlphaFoldDB" id="A0A517ZMJ8"/>
<dbReference type="PANTHER" id="PTHR35038:SF6">
    <property type="entry name" value="SURFACE LOCALIZED DECAHEME CYTOCHROME C LIPOPROTEIN"/>
    <property type="match status" value="1"/>
</dbReference>
<dbReference type="InterPro" id="IPR051829">
    <property type="entry name" value="Multiheme_Cytochr_ET"/>
</dbReference>
<feature type="domain" description="Cytochrome c" evidence="7">
    <location>
        <begin position="523"/>
        <end position="619"/>
    </location>
</feature>
<evidence type="ECO:0000313" key="8">
    <source>
        <dbReference type="EMBL" id="QDU43696.1"/>
    </source>
</evidence>
<dbReference type="EMBL" id="CP036276">
    <property type="protein sequence ID" value="QDU43696.1"/>
    <property type="molecule type" value="Genomic_DNA"/>
</dbReference>
<evidence type="ECO:0000256" key="2">
    <source>
        <dbReference type="ARBA" id="ARBA00022723"/>
    </source>
</evidence>
<feature type="coiled-coil region" evidence="6">
    <location>
        <begin position="72"/>
        <end position="113"/>
    </location>
</feature>
<feature type="domain" description="Cytochrome c" evidence="7">
    <location>
        <begin position="384"/>
        <end position="509"/>
    </location>
</feature>
<dbReference type="InterPro" id="IPR009056">
    <property type="entry name" value="Cyt_c-like_dom"/>
</dbReference>
<dbReference type="InterPro" id="IPR036280">
    <property type="entry name" value="Multihaem_cyt_sf"/>
</dbReference>
<gene>
    <name evidence="8" type="ORF">Mal52_21720</name>
</gene>
<dbReference type="PROSITE" id="PS51007">
    <property type="entry name" value="CYTC"/>
    <property type="match status" value="4"/>
</dbReference>
<dbReference type="GO" id="GO:0020037">
    <property type="term" value="F:heme binding"/>
    <property type="evidence" value="ECO:0007669"/>
    <property type="project" value="InterPro"/>
</dbReference>
<protein>
    <submittedName>
        <fullName evidence="8">Cytochrome c</fullName>
    </submittedName>
</protein>
<accession>A0A517ZMJ8</accession>
<evidence type="ECO:0000256" key="1">
    <source>
        <dbReference type="ARBA" id="ARBA00022617"/>
    </source>
</evidence>
<sequence>MPANEEFWRRPSRMHVVFAISALVLTFATVLMLVKDYDDEWRVYQRKFSKLDAQRAEREEKAIADKAYLETEADLKGKLKDAEDDVKSRQAEVEEIEKEISELETVTLALNRSVKFKRAERDKARADYDLAISKDAPKARQDQLKEIFDSKQAIVSDMEQELSEQTEALNNNTAVLKELRSAQSAAEEELKDHTKDFVRIQGDRLAKEPESWVAITKKTFVNIPLLDLNPTNKIQQIWLPDLTINLGGMKDVPRFDRCITCHLATDRVAAGNVAEFPESEYEHPFATHPRTDLFITASSPHSQAKFGCTICHDGQGSGTSFHNASHTPNNPVIAAEWKKEYDYFHNHFWENPMYPDRFKESTCLKCHHGVTELAEHPKFGASAPKVVDGWETVEKYGCFGCHEIRGYDGLKSIGPDLRLEPNTPEQAAKIAEDPNAVPGKLRKVGPSLRHIKSKVTTGWTQVWVEEPKSFRPSTRMPQFFHLSNQQDEVAKKYSPVEIAGTVAYLMSRSEDFEELSPAEGYTPEAERGKNTFATRGCLNCHNHADFPDSHSDFGPDLTKVHEKLLPGEAGFRWLYTWIREPSRYHARTKMPDLFLDPEVKDGVTIDPAADIAAYLQQGGSKNFGKLEWNGPGVDADKSALDEMVQMFLGKAISVRSAKQAMIDGKLPANMTEETIKGDEIELFGETITEEMKLRYVGRRTISRYGCYGCHDIPGFEDARPIGTALQDWGRKDPSKLAFEHIGEYLHHFGEPNGSSTAERAKLAVMNAENESFPADENPETELAVAYFYDQINHHGRPGFAWQKLRAPRSYDYRKIETKGYDERLRMPKFPFSEEENEAVVTFVLGLTADPPEPEYVYTPTGPDKDRLEGEKLLKKYNCTGCHMLDMPEIIAAIDPDELLATDTSGEYPEALELLYKLKPIHNGETGETMHLPATEYDEARDLPVISFHGMATATPDPDDAIEDQEYSFQLWEPLQVGETLMLPSEPMLVPAQQLVSNNKGRGGEFARFLVKYLVEQDNQLQSADAWQMSPPPLYQEGIKVQTPWLYKFLKNPDKLRFSTVLRMPKFNMSDEEALVLANYFAAVNGAEYPYQDIPEREPEYLSKQNAKYPHYLEESWKLFNIPRPDGLCVKCHQFGGMEYTSTDPKDKRGPNLNRVESRLRPDWTLLWISNPKWITPYTAMPQNFKKATPQFPQFFGGEGDVQTRAIRDALMNYHRLMEQNEKVAGSETAPGQAGGE</sequence>
<keyword evidence="6" id="KW-0175">Coiled coil</keyword>
<keyword evidence="3" id="KW-0732">Signal</keyword>
<evidence type="ECO:0000313" key="9">
    <source>
        <dbReference type="Proteomes" id="UP000319383"/>
    </source>
</evidence>
<dbReference type="GO" id="GO:0016491">
    <property type="term" value="F:oxidoreductase activity"/>
    <property type="evidence" value="ECO:0007669"/>
    <property type="project" value="TreeGrafter"/>
</dbReference>
<dbReference type="RefSeq" id="WP_145375935.1">
    <property type="nucleotide sequence ID" value="NZ_CP036276.1"/>
</dbReference>
<reference evidence="8 9" key="1">
    <citation type="submission" date="2019-02" db="EMBL/GenBank/DDBJ databases">
        <title>Deep-cultivation of Planctomycetes and their phenomic and genomic characterization uncovers novel biology.</title>
        <authorList>
            <person name="Wiegand S."/>
            <person name="Jogler M."/>
            <person name="Boedeker C."/>
            <person name="Pinto D."/>
            <person name="Vollmers J."/>
            <person name="Rivas-Marin E."/>
            <person name="Kohn T."/>
            <person name="Peeters S.H."/>
            <person name="Heuer A."/>
            <person name="Rast P."/>
            <person name="Oberbeckmann S."/>
            <person name="Bunk B."/>
            <person name="Jeske O."/>
            <person name="Meyerdierks A."/>
            <person name="Storesund J.E."/>
            <person name="Kallscheuer N."/>
            <person name="Luecker S."/>
            <person name="Lage O.M."/>
            <person name="Pohl T."/>
            <person name="Merkel B.J."/>
            <person name="Hornburger P."/>
            <person name="Mueller R.-W."/>
            <person name="Bruemmer F."/>
            <person name="Labrenz M."/>
            <person name="Spormann A.M."/>
            <person name="Op den Camp H."/>
            <person name="Overmann J."/>
            <person name="Amann R."/>
            <person name="Jetten M.S.M."/>
            <person name="Mascher T."/>
            <person name="Medema M.H."/>
            <person name="Devos D.P."/>
            <person name="Kaster A.-K."/>
            <person name="Ovreas L."/>
            <person name="Rohde M."/>
            <person name="Galperin M.Y."/>
            <person name="Jogler C."/>
        </authorList>
    </citation>
    <scope>NUCLEOTIDE SEQUENCE [LARGE SCALE GENOMIC DNA]</scope>
    <source>
        <strain evidence="8 9">Mal52</strain>
    </source>
</reference>
<evidence type="ECO:0000256" key="6">
    <source>
        <dbReference type="SAM" id="Coils"/>
    </source>
</evidence>
<dbReference type="Proteomes" id="UP000319383">
    <property type="component" value="Chromosome"/>
</dbReference>